<dbReference type="PANTHER" id="PTHR22958">
    <property type="entry name" value="GLYCEROPHOSPHORYL DIESTER PHOSPHODIESTERASE"/>
    <property type="match status" value="1"/>
</dbReference>
<reference evidence="2" key="1">
    <citation type="submission" date="2021-02" db="EMBL/GenBank/DDBJ databases">
        <authorList>
            <person name="Nowell W R."/>
        </authorList>
    </citation>
    <scope>NUCLEOTIDE SEQUENCE</scope>
</reference>
<dbReference type="Proteomes" id="UP000676336">
    <property type="component" value="Unassembled WGS sequence"/>
</dbReference>
<dbReference type="SUPFAM" id="SSF49452">
    <property type="entry name" value="Starch-binding domain-like"/>
    <property type="match status" value="1"/>
</dbReference>
<dbReference type="EMBL" id="CAJOBI010008498">
    <property type="protein sequence ID" value="CAF4114226.1"/>
    <property type="molecule type" value="Genomic_DNA"/>
</dbReference>
<evidence type="ECO:0000313" key="2">
    <source>
        <dbReference type="EMBL" id="CAF4114226.1"/>
    </source>
</evidence>
<comment type="caution">
    <text evidence="2">The sequence shown here is derived from an EMBL/GenBank/DDBJ whole genome shotgun (WGS) entry which is preliminary data.</text>
</comment>
<gene>
    <name evidence="2" type="ORF">SMN809_LOCUS17953</name>
</gene>
<evidence type="ECO:0000259" key="1">
    <source>
        <dbReference type="PROSITE" id="PS51166"/>
    </source>
</evidence>
<dbReference type="InterPro" id="IPR051578">
    <property type="entry name" value="GDPD"/>
</dbReference>
<feature type="domain" description="CBM20" evidence="1">
    <location>
        <begin position="1"/>
        <end position="124"/>
    </location>
</feature>
<dbReference type="GO" id="GO:0047389">
    <property type="term" value="F:glycerophosphocholine phosphodiesterase activity"/>
    <property type="evidence" value="ECO:0007669"/>
    <property type="project" value="TreeGrafter"/>
</dbReference>
<accession>A0A8S2QQ41</accession>
<dbReference type="Pfam" id="PF00686">
    <property type="entry name" value="CBM_20"/>
    <property type="match status" value="1"/>
</dbReference>
<name>A0A8S2QQ41_9BILA</name>
<dbReference type="InterPro" id="IPR057506">
    <property type="entry name" value="C2_GPCPD1"/>
</dbReference>
<evidence type="ECO:0000313" key="3">
    <source>
        <dbReference type="Proteomes" id="UP000676336"/>
    </source>
</evidence>
<protein>
    <recommendedName>
        <fullName evidence="1">CBM20 domain-containing protein</fullName>
    </recommendedName>
</protein>
<dbReference type="InterPro" id="IPR002044">
    <property type="entry name" value="CBM20"/>
</dbReference>
<proteinExistence type="predicted"/>
<dbReference type="Pfam" id="PF25329">
    <property type="entry name" value="C2_GDE1"/>
    <property type="match status" value="1"/>
</dbReference>
<dbReference type="Gene3D" id="2.60.40.10">
    <property type="entry name" value="Immunoglobulins"/>
    <property type="match status" value="1"/>
</dbReference>
<dbReference type="PANTHER" id="PTHR22958:SF1">
    <property type="entry name" value="GLYCEROPHOSPHOCHOLINE PHOSPHODIESTERASE GPCPD1"/>
    <property type="match status" value="1"/>
</dbReference>
<dbReference type="PROSITE" id="PS51166">
    <property type="entry name" value="CBM20"/>
    <property type="match status" value="1"/>
</dbReference>
<dbReference type="GO" id="GO:2001070">
    <property type="term" value="F:starch binding"/>
    <property type="evidence" value="ECO:0007669"/>
    <property type="project" value="InterPro"/>
</dbReference>
<organism evidence="2 3">
    <name type="scientific">Rotaria magnacalcarata</name>
    <dbReference type="NCBI Taxonomy" id="392030"/>
    <lineage>
        <taxon>Eukaryota</taxon>
        <taxon>Metazoa</taxon>
        <taxon>Spiralia</taxon>
        <taxon>Gnathifera</taxon>
        <taxon>Rotifera</taxon>
        <taxon>Eurotatoria</taxon>
        <taxon>Bdelloidea</taxon>
        <taxon>Philodinida</taxon>
        <taxon>Philodinidae</taxon>
        <taxon>Rotaria</taxon>
    </lineage>
</organism>
<dbReference type="GO" id="GO:0046475">
    <property type="term" value="P:glycerophospholipid catabolic process"/>
    <property type="evidence" value="ECO:0007669"/>
    <property type="project" value="TreeGrafter"/>
</dbReference>
<feature type="non-terminal residue" evidence="2">
    <location>
        <position position="349"/>
    </location>
</feature>
<sequence length="349" mass="39853">MIRRVVYDIEFRVLVKEKLNASDSVLVTGSCDQLGEWLPNRCVPLNRLDKTDDGEIWSTNIKIYGTQKISYRYLIAQIVRIDDDLNLIVKKWETFKVARQLSFNNWTNDSDDGVSSITTPTVDNEPPDEFPAIFGCYKGELRTDIGWLTGQTEIQLRFHSNALQIWSSKFRNSKISLKVSPIDLNYQQDNEETSTDSPSQIFAPTSKVFIQSALLRLSGCEANIQSDYGAIIEKDDYVIVKIQTFEPENVAYHIDFYLVDDITSLRKHIGFAYVLPIHSNLELADNKQLNRIVPIIGLKHNPIGQIKIDVLLITPLDAVQQKFFVTPSKYWRQGRRPVNVGHRGLGMNS</sequence>
<dbReference type="InterPro" id="IPR013784">
    <property type="entry name" value="Carb-bd-like_fold"/>
</dbReference>
<dbReference type="InterPro" id="IPR013783">
    <property type="entry name" value="Ig-like_fold"/>
</dbReference>
<dbReference type="AlphaFoldDB" id="A0A8S2QQ41"/>
<dbReference type="SMART" id="SM01065">
    <property type="entry name" value="CBM_2"/>
    <property type="match status" value="1"/>
</dbReference>